<sequence>MKASKPHEVPLTERVLEILQEQLEIRTGDLVFEGEREGKPISDTAMIKVFRAAGAGDATLHGLRSSFRDWAGDEQVIRVMLLRRRSHM</sequence>
<evidence type="ECO:0000256" key="1">
    <source>
        <dbReference type="ARBA" id="ARBA00023172"/>
    </source>
</evidence>
<dbReference type="GO" id="GO:0003677">
    <property type="term" value="F:DNA binding"/>
    <property type="evidence" value="ECO:0007669"/>
    <property type="project" value="InterPro"/>
</dbReference>
<keyword evidence="3" id="KW-1185">Reference proteome</keyword>
<protein>
    <submittedName>
        <fullName evidence="2">Integrase</fullName>
    </submittedName>
</protein>
<dbReference type="InterPro" id="IPR013762">
    <property type="entry name" value="Integrase-like_cat_sf"/>
</dbReference>
<dbReference type="GO" id="GO:0006310">
    <property type="term" value="P:DNA recombination"/>
    <property type="evidence" value="ECO:0007669"/>
    <property type="project" value="UniProtKB-KW"/>
</dbReference>
<evidence type="ECO:0000313" key="2">
    <source>
        <dbReference type="EMBL" id="MBB6262567.1"/>
    </source>
</evidence>
<dbReference type="SUPFAM" id="SSF56349">
    <property type="entry name" value="DNA breaking-rejoining enzymes"/>
    <property type="match status" value="1"/>
</dbReference>
<gene>
    <name evidence="2" type="ORF">FHS77_003146</name>
</gene>
<name>A0A841M1E2_9HYPH</name>
<comment type="caution">
    <text evidence="2">The sequence shown here is derived from an EMBL/GenBank/DDBJ whole genome shotgun (WGS) entry which is preliminary data.</text>
</comment>
<reference evidence="2 3" key="1">
    <citation type="submission" date="2020-08" db="EMBL/GenBank/DDBJ databases">
        <title>Genomic Encyclopedia of Type Strains, Phase IV (KMG-IV): sequencing the most valuable type-strain genomes for metagenomic binning, comparative biology and taxonomic classification.</title>
        <authorList>
            <person name="Goeker M."/>
        </authorList>
    </citation>
    <scope>NUCLEOTIDE SEQUENCE [LARGE SCALE GENOMIC DNA]</scope>
    <source>
        <strain evidence="2 3">DSM 22336</strain>
    </source>
</reference>
<accession>A0A841M1E2</accession>
<dbReference type="GO" id="GO:0015074">
    <property type="term" value="P:DNA integration"/>
    <property type="evidence" value="ECO:0007669"/>
    <property type="project" value="InterPro"/>
</dbReference>
<dbReference type="InterPro" id="IPR011010">
    <property type="entry name" value="DNA_brk_join_enz"/>
</dbReference>
<organism evidence="2 3">
    <name type="scientific">Paenochrobactrum gallinarii</name>
    <dbReference type="NCBI Taxonomy" id="643673"/>
    <lineage>
        <taxon>Bacteria</taxon>
        <taxon>Pseudomonadati</taxon>
        <taxon>Pseudomonadota</taxon>
        <taxon>Alphaproteobacteria</taxon>
        <taxon>Hyphomicrobiales</taxon>
        <taxon>Brucellaceae</taxon>
        <taxon>Paenochrobactrum</taxon>
    </lineage>
</organism>
<dbReference type="RefSeq" id="WP_246431376.1">
    <property type="nucleotide sequence ID" value="NZ_JACIIU010000043.1"/>
</dbReference>
<dbReference type="Proteomes" id="UP000555393">
    <property type="component" value="Unassembled WGS sequence"/>
</dbReference>
<dbReference type="AlphaFoldDB" id="A0A841M1E2"/>
<keyword evidence="1" id="KW-0233">DNA recombination</keyword>
<proteinExistence type="predicted"/>
<dbReference type="Gene3D" id="1.10.443.10">
    <property type="entry name" value="Intergrase catalytic core"/>
    <property type="match status" value="1"/>
</dbReference>
<dbReference type="EMBL" id="JACIIU010000043">
    <property type="protein sequence ID" value="MBB6262567.1"/>
    <property type="molecule type" value="Genomic_DNA"/>
</dbReference>
<evidence type="ECO:0000313" key="3">
    <source>
        <dbReference type="Proteomes" id="UP000555393"/>
    </source>
</evidence>